<dbReference type="Proteomes" id="UP000430146">
    <property type="component" value="Unassembled WGS sequence"/>
</dbReference>
<organism evidence="2 3">
    <name type="scientific">Mycolicibacterium vanbaalenii</name>
    <name type="common">Mycobacterium vanbaalenii</name>
    <dbReference type="NCBI Taxonomy" id="110539"/>
    <lineage>
        <taxon>Bacteria</taxon>
        <taxon>Bacillati</taxon>
        <taxon>Actinomycetota</taxon>
        <taxon>Actinomycetes</taxon>
        <taxon>Mycobacteriales</taxon>
        <taxon>Mycobacteriaceae</taxon>
        <taxon>Mycolicibacterium</taxon>
    </lineage>
</organism>
<sequence length="35" mass="3944">MWSVLYTYMAGRLSGRRSQEGGSAASLYCRESQLE</sequence>
<name>A0A5S9NLS1_MYCVN</name>
<accession>A0A5S9NLS1</accession>
<keyword evidence="3" id="KW-1185">Reference proteome</keyword>
<evidence type="ECO:0000313" key="2">
    <source>
        <dbReference type="EMBL" id="CAA0091635.1"/>
    </source>
</evidence>
<evidence type="ECO:0000256" key="1">
    <source>
        <dbReference type="SAM" id="MobiDB-lite"/>
    </source>
</evidence>
<dbReference type="EMBL" id="CACSIP010000003">
    <property type="protein sequence ID" value="CAA0091635.1"/>
    <property type="molecule type" value="Genomic_DNA"/>
</dbReference>
<reference evidence="2 3" key="1">
    <citation type="submission" date="2019-11" db="EMBL/GenBank/DDBJ databases">
        <authorList>
            <person name="Holert J."/>
        </authorList>
    </citation>
    <scope>NUCLEOTIDE SEQUENCE [LARGE SCALE GENOMIC DNA]</scope>
    <source>
        <strain evidence="2">BC8_1</strain>
    </source>
</reference>
<feature type="region of interest" description="Disordered" evidence="1">
    <location>
        <begin position="16"/>
        <end position="35"/>
    </location>
</feature>
<evidence type="ECO:0000313" key="3">
    <source>
        <dbReference type="Proteomes" id="UP000430146"/>
    </source>
</evidence>
<gene>
    <name evidence="2" type="ORF">AELLOGFF_02688</name>
</gene>
<proteinExistence type="predicted"/>
<dbReference type="AlphaFoldDB" id="A0A5S9NLS1"/>
<protein>
    <submittedName>
        <fullName evidence="2">Uncharacterized protein</fullName>
    </submittedName>
</protein>